<dbReference type="Proteomes" id="UP000639004">
    <property type="component" value="Unassembled WGS sequence"/>
</dbReference>
<organism evidence="1 2">
    <name type="scientific">Serratia proteamaculans</name>
    <dbReference type="NCBI Taxonomy" id="28151"/>
    <lineage>
        <taxon>Bacteria</taxon>
        <taxon>Pseudomonadati</taxon>
        <taxon>Pseudomonadota</taxon>
        <taxon>Gammaproteobacteria</taxon>
        <taxon>Enterobacterales</taxon>
        <taxon>Yersiniaceae</taxon>
        <taxon>Serratia</taxon>
    </lineage>
</organism>
<accession>A0ABS0U1I7</accession>
<name>A0ABS0U1I7_SERPR</name>
<comment type="caution">
    <text evidence="1">The sequence shown here is derived from an EMBL/GenBank/DDBJ whole genome shotgun (WGS) entry which is preliminary data.</text>
</comment>
<evidence type="ECO:0000313" key="2">
    <source>
        <dbReference type="Proteomes" id="UP000639004"/>
    </source>
</evidence>
<evidence type="ECO:0000313" key="1">
    <source>
        <dbReference type="EMBL" id="MBI6183431.1"/>
    </source>
</evidence>
<sequence>MPSLDEIAENTSSQLASVLQSAVETISSNQQITFRLYVKQVLPLDGFVYWVNAAIINKDELSRLAIDSLHTVTIDGSLHRQVVTEQSETVSRNVNSIIFTPTGEIDDFNAESPDAMYLGEYAGTQFAFSRMESRYTQSGIIHYRGTAILPTMRTQIIDSLEDINEELILSNSTPIWLAMKQFATVYPSYLSPQNLRPPYIVADVRETQPLQMAPLVIDGARWQHVQDRVRITLYGFSNEQALNYLDHVIENALDEDCFGITNMPVVTDGKSNQVEINALAKQKFIDFDVNYYQATTRDIALKLIKSAFINIEVS</sequence>
<evidence type="ECO:0008006" key="3">
    <source>
        <dbReference type="Google" id="ProtNLM"/>
    </source>
</evidence>
<keyword evidence="2" id="KW-1185">Reference proteome</keyword>
<protein>
    <recommendedName>
        <fullName evidence="3">Baseplate protein J-like domain-containing protein</fullName>
    </recommendedName>
</protein>
<proteinExistence type="predicted"/>
<dbReference type="EMBL" id="JAEHSL010000035">
    <property type="protein sequence ID" value="MBI6183431.1"/>
    <property type="molecule type" value="Genomic_DNA"/>
</dbReference>
<gene>
    <name evidence="1" type="ORF">JEQ07_23930</name>
</gene>
<reference evidence="1 2" key="1">
    <citation type="submission" date="2020-12" db="EMBL/GenBank/DDBJ databases">
        <title>Enhanced detection system for hospital associated transmission using whole genome sequencing surveillance.</title>
        <authorList>
            <person name="Harrison L.H."/>
            <person name="Van Tyne D."/>
            <person name="Marsh J.W."/>
            <person name="Griffith M.P."/>
            <person name="Snyder D.J."/>
            <person name="Cooper V.S."/>
            <person name="Mustapha M."/>
        </authorList>
    </citation>
    <scope>NUCLEOTIDE SEQUENCE [LARGE SCALE GENOMIC DNA]</scope>
    <source>
        <strain evidence="1 2">SER00238</strain>
    </source>
</reference>